<reference evidence="3 4" key="1">
    <citation type="submission" date="2018-05" db="EMBL/GenBank/DDBJ databases">
        <title>Brumimicrobium oceani sp. nov., isolated from coastal sediment.</title>
        <authorList>
            <person name="Kou Y."/>
        </authorList>
    </citation>
    <scope>NUCLEOTIDE SEQUENCE [LARGE SCALE GENOMIC DNA]</scope>
    <source>
        <strain evidence="3 4">C305</strain>
    </source>
</reference>
<dbReference type="OrthoDB" id="667194at2"/>
<dbReference type="RefSeq" id="WP_109357778.1">
    <property type="nucleotide sequence ID" value="NZ_QFRJ01000001.1"/>
</dbReference>
<reference evidence="3 4" key="2">
    <citation type="submission" date="2018-05" db="EMBL/GenBank/DDBJ databases">
        <authorList>
            <person name="Lanie J.A."/>
            <person name="Ng W.-L."/>
            <person name="Kazmierczak K.M."/>
            <person name="Andrzejewski T.M."/>
            <person name="Davidsen T.M."/>
            <person name="Wayne K.J."/>
            <person name="Tettelin H."/>
            <person name="Glass J.I."/>
            <person name="Rusch D."/>
            <person name="Podicherti R."/>
            <person name="Tsui H.-C.T."/>
            <person name="Winkler M.E."/>
        </authorList>
    </citation>
    <scope>NUCLEOTIDE SEQUENCE [LARGE SCALE GENOMIC DNA]</scope>
    <source>
        <strain evidence="3 4">C305</strain>
    </source>
</reference>
<dbReference type="EMBL" id="QFRJ01000001">
    <property type="protein sequence ID" value="PWH86696.1"/>
    <property type="molecule type" value="Genomic_DNA"/>
</dbReference>
<evidence type="ECO:0000313" key="3">
    <source>
        <dbReference type="EMBL" id="PWH86696.1"/>
    </source>
</evidence>
<keyword evidence="4" id="KW-1185">Reference proteome</keyword>
<protein>
    <recommendedName>
        <fullName evidence="2">Secretion system C-terminal sorting domain-containing protein</fullName>
    </recommendedName>
</protein>
<sequence>MKNLTVISLFLLSVVSWSQTEKGVEVSDRFSYGYENVPPINSIGALFPHSYSSINADHNDTLKIPYDSNKAILLRWQYVNEGHTTYPTINTAKWYFNDQLMPDGEYEANYRYGTNGATSVLDSAIVGFYQLRYIGYDDTTLYNTNYPVIHVFTKKTDTIIAKSSTGTRLYPNPTTGKISLKLNETLINGEMKIHNQKGEFVRSLPLREVKNDSEFDVSDLNPGIYLFTIINNENSAVEQLKVVIE</sequence>
<dbReference type="InterPro" id="IPR026444">
    <property type="entry name" value="Secre_tail"/>
</dbReference>
<comment type="caution">
    <text evidence="3">The sequence shown here is derived from an EMBL/GenBank/DDBJ whole genome shotgun (WGS) entry which is preliminary data.</text>
</comment>
<dbReference type="AlphaFoldDB" id="A0A2U2XFX5"/>
<dbReference type="NCBIfam" id="TIGR04183">
    <property type="entry name" value="Por_Secre_tail"/>
    <property type="match status" value="1"/>
</dbReference>
<proteinExistence type="predicted"/>
<dbReference type="Proteomes" id="UP000245370">
    <property type="component" value="Unassembled WGS sequence"/>
</dbReference>
<evidence type="ECO:0000259" key="2">
    <source>
        <dbReference type="Pfam" id="PF18962"/>
    </source>
</evidence>
<name>A0A2U2XFX5_9FLAO</name>
<evidence type="ECO:0000256" key="1">
    <source>
        <dbReference type="ARBA" id="ARBA00022729"/>
    </source>
</evidence>
<dbReference type="Pfam" id="PF18962">
    <property type="entry name" value="Por_Secre_tail"/>
    <property type="match status" value="1"/>
</dbReference>
<evidence type="ECO:0000313" key="4">
    <source>
        <dbReference type="Proteomes" id="UP000245370"/>
    </source>
</evidence>
<accession>A0A2U2XFX5</accession>
<gene>
    <name evidence="3" type="ORF">DIT68_00055</name>
</gene>
<feature type="domain" description="Secretion system C-terminal sorting" evidence="2">
    <location>
        <begin position="169"/>
        <end position="240"/>
    </location>
</feature>
<keyword evidence="1" id="KW-0732">Signal</keyword>
<organism evidence="3 4">
    <name type="scientific">Brumimicrobium oceani</name>
    <dbReference type="NCBI Taxonomy" id="2100725"/>
    <lineage>
        <taxon>Bacteria</taxon>
        <taxon>Pseudomonadati</taxon>
        <taxon>Bacteroidota</taxon>
        <taxon>Flavobacteriia</taxon>
        <taxon>Flavobacteriales</taxon>
        <taxon>Crocinitomicaceae</taxon>
        <taxon>Brumimicrobium</taxon>
    </lineage>
</organism>